<dbReference type="InterPro" id="IPR021135">
    <property type="entry name" value="PEP_COase"/>
</dbReference>
<dbReference type="GO" id="GO:0006099">
    <property type="term" value="P:tricarboxylic acid cycle"/>
    <property type="evidence" value="ECO:0007669"/>
    <property type="project" value="InterPro"/>
</dbReference>
<gene>
    <name evidence="1" type="ORF">B2A_10774</name>
</gene>
<dbReference type="GO" id="GO:0015977">
    <property type="term" value="P:carbon fixation"/>
    <property type="evidence" value="ECO:0007669"/>
    <property type="project" value="InterPro"/>
</dbReference>
<dbReference type="Gene3D" id="1.20.1440.90">
    <property type="entry name" value="Phosphoenolpyruvate/pyruvate domain"/>
    <property type="match status" value="1"/>
</dbReference>
<dbReference type="PANTHER" id="PTHR30523:SF6">
    <property type="entry name" value="PHOSPHOENOLPYRUVATE CARBOXYLASE"/>
    <property type="match status" value="1"/>
</dbReference>
<protein>
    <submittedName>
        <fullName evidence="1">Phosphoenolpyruvate carboxylase</fullName>
    </submittedName>
</protein>
<evidence type="ECO:0000313" key="1">
    <source>
        <dbReference type="EMBL" id="EQD41201.1"/>
    </source>
</evidence>
<accession>T0YZS3</accession>
<comment type="caution">
    <text evidence="1">The sequence shown here is derived from an EMBL/GenBank/DDBJ whole genome shotgun (WGS) entry which is preliminary data.</text>
</comment>
<feature type="non-terminal residue" evidence="1">
    <location>
        <position position="195"/>
    </location>
</feature>
<dbReference type="InterPro" id="IPR015813">
    <property type="entry name" value="Pyrv/PenolPyrv_kinase-like_dom"/>
</dbReference>
<reference evidence="1" key="1">
    <citation type="submission" date="2013-08" db="EMBL/GenBank/DDBJ databases">
        <authorList>
            <person name="Mendez C."/>
            <person name="Richter M."/>
            <person name="Ferrer M."/>
            <person name="Sanchez J."/>
        </authorList>
    </citation>
    <scope>NUCLEOTIDE SEQUENCE</scope>
</reference>
<dbReference type="EMBL" id="AUZZ01007758">
    <property type="protein sequence ID" value="EQD41201.1"/>
    <property type="molecule type" value="Genomic_DNA"/>
</dbReference>
<sequence>MCCTACCRLFYEILDDALRDVANAGDAVIELPTLLRFGTWVGGDMDGNPNVGAETIAATLRAQRTLVLERYLAEIGRLARLLSQSSSRIGVDTRVIARSAEYRQRLPLAAAAIRPRHADMPYRVLLTLMQARLRANLDDAEHGYTSADELAADVELIGASLRAHAGTHAGWFSVRRLLWRVRTFGFHLARLDVRQ</sequence>
<dbReference type="GO" id="GO:0005829">
    <property type="term" value="C:cytosol"/>
    <property type="evidence" value="ECO:0007669"/>
    <property type="project" value="TreeGrafter"/>
</dbReference>
<name>T0YZS3_9ZZZZ</name>
<dbReference type="PRINTS" id="PR00150">
    <property type="entry name" value="PEPCARBXLASE"/>
</dbReference>
<reference evidence="1" key="2">
    <citation type="journal article" date="2014" name="ISME J.">
        <title>Microbial stratification in low pH oxic and suboxic macroscopic growths along an acid mine drainage.</title>
        <authorList>
            <person name="Mendez-Garcia C."/>
            <person name="Mesa V."/>
            <person name="Sprenger R.R."/>
            <person name="Richter M."/>
            <person name="Diez M.S."/>
            <person name="Solano J."/>
            <person name="Bargiela R."/>
            <person name="Golyshina O.V."/>
            <person name="Manteca A."/>
            <person name="Ramos J.L."/>
            <person name="Gallego J.R."/>
            <person name="Llorente I."/>
            <person name="Martins Dos Santos V.A."/>
            <person name="Jensen O.N."/>
            <person name="Pelaez A.I."/>
            <person name="Sanchez J."/>
            <person name="Ferrer M."/>
        </authorList>
    </citation>
    <scope>NUCLEOTIDE SEQUENCE</scope>
</reference>
<dbReference type="SUPFAM" id="SSF51621">
    <property type="entry name" value="Phosphoenolpyruvate/pyruvate domain"/>
    <property type="match status" value="1"/>
</dbReference>
<dbReference type="PANTHER" id="PTHR30523">
    <property type="entry name" value="PHOSPHOENOLPYRUVATE CARBOXYLASE"/>
    <property type="match status" value="1"/>
</dbReference>
<dbReference type="GO" id="GO:0008964">
    <property type="term" value="F:phosphoenolpyruvate carboxylase activity"/>
    <property type="evidence" value="ECO:0007669"/>
    <property type="project" value="InterPro"/>
</dbReference>
<organism evidence="1">
    <name type="scientific">mine drainage metagenome</name>
    <dbReference type="NCBI Taxonomy" id="410659"/>
    <lineage>
        <taxon>unclassified sequences</taxon>
        <taxon>metagenomes</taxon>
        <taxon>ecological metagenomes</taxon>
    </lineage>
</organism>
<keyword evidence="1" id="KW-0670">Pyruvate</keyword>
<proteinExistence type="predicted"/>
<dbReference type="AlphaFoldDB" id="T0YZS3"/>
<dbReference type="Pfam" id="PF00311">
    <property type="entry name" value="PEPcase"/>
    <property type="match status" value="1"/>
</dbReference>